<sequence length="189" mass="21141">MFVRHLNNTFNKGTVLKPQQLLHIVSANITKGGNIAIQVDSPLSASTLLKHPAEVQKVAASAIDRFKPTEEPDLTLDVPWSGVVIHDLPGPQICQALERCTLWQQLRDEGKVDNSAIRGTLKVLCRDEEYPTKEKVSLLVRFEDQQACNRLRKDGVVLFATWFRVSNYQGPKRQSRCSSSPPTMTTNSC</sequence>
<comment type="caution">
    <text evidence="2">The sequence shown here is derived from an EMBL/GenBank/DDBJ whole genome shotgun (WGS) entry which is preliminary data.</text>
</comment>
<keyword evidence="3" id="KW-1185">Reference proteome</keyword>
<dbReference type="AlphaFoldDB" id="A0A9W8MQ66"/>
<protein>
    <submittedName>
        <fullName evidence="2">Uncharacterized protein</fullName>
    </submittedName>
</protein>
<dbReference type="EMBL" id="JANKHO010002452">
    <property type="protein sequence ID" value="KAJ3492462.1"/>
    <property type="molecule type" value="Genomic_DNA"/>
</dbReference>
<accession>A0A9W8MQ66</accession>
<feature type="compositionally biased region" description="Polar residues" evidence="1">
    <location>
        <begin position="176"/>
        <end position="189"/>
    </location>
</feature>
<evidence type="ECO:0000313" key="3">
    <source>
        <dbReference type="Proteomes" id="UP001148786"/>
    </source>
</evidence>
<feature type="region of interest" description="Disordered" evidence="1">
    <location>
        <begin position="170"/>
        <end position="189"/>
    </location>
</feature>
<name>A0A9W8MQ66_9AGAR</name>
<proteinExistence type="predicted"/>
<dbReference type="OrthoDB" id="3060724at2759"/>
<reference evidence="2" key="1">
    <citation type="submission" date="2022-07" db="EMBL/GenBank/DDBJ databases">
        <title>Genome Sequence of Agrocybe chaxingu.</title>
        <authorList>
            <person name="Buettner E."/>
        </authorList>
    </citation>
    <scope>NUCLEOTIDE SEQUENCE</scope>
    <source>
        <strain evidence="2">MP-N11</strain>
    </source>
</reference>
<evidence type="ECO:0000256" key="1">
    <source>
        <dbReference type="SAM" id="MobiDB-lite"/>
    </source>
</evidence>
<dbReference type="Proteomes" id="UP001148786">
    <property type="component" value="Unassembled WGS sequence"/>
</dbReference>
<organism evidence="2 3">
    <name type="scientific">Agrocybe chaxingu</name>
    <dbReference type="NCBI Taxonomy" id="84603"/>
    <lineage>
        <taxon>Eukaryota</taxon>
        <taxon>Fungi</taxon>
        <taxon>Dikarya</taxon>
        <taxon>Basidiomycota</taxon>
        <taxon>Agaricomycotina</taxon>
        <taxon>Agaricomycetes</taxon>
        <taxon>Agaricomycetidae</taxon>
        <taxon>Agaricales</taxon>
        <taxon>Agaricineae</taxon>
        <taxon>Strophariaceae</taxon>
        <taxon>Agrocybe</taxon>
    </lineage>
</organism>
<gene>
    <name evidence="2" type="ORF">NLJ89_g11231</name>
</gene>
<evidence type="ECO:0000313" key="2">
    <source>
        <dbReference type="EMBL" id="KAJ3492462.1"/>
    </source>
</evidence>